<keyword evidence="3" id="KW-1185">Reference proteome</keyword>
<evidence type="ECO:0000256" key="1">
    <source>
        <dbReference type="SAM" id="MobiDB-lite"/>
    </source>
</evidence>
<reference evidence="2" key="2">
    <citation type="submission" date="2020-11" db="EMBL/GenBank/DDBJ databases">
        <authorList>
            <consortium name="DOE Joint Genome Institute"/>
            <person name="Kuo A."/>
            <person name="Miyauchi S."/>
            <person name="Kiss E."/>
            <person name="Drula E."/>
            <person name="Kohler A."/>
            <person name="Sanchez-Garcia M."/>
            <person name="Andreopoulos B."/>
            <person name="Barry K.W."/>
            <person name="Bonito G."/>
            <person name="Buee M."/>
            <person name="Carver A."/>
            <person name="Chen C."/>
            <person name="Cichocki N."/>
            <person name="Clum A."/>
            <person name="Culley D."/>
            <person name="Crous P.W."/>
            <person name="Fauchery L."/>
            <person name="Girlanda M."/>
            <person name="Hayes R."/>
            <person name="Keri Z."/>
            <person name="Labutti K."/>
            <person name="Lipzen A."/>
            <person name="Lombard V."/>
            <person name="Magnuson J."/>
            <person name="Maillard F."/>
            <person name="Morin E."/>
            <person name="Murat C."/>
            <person name="Nolan M."/>
            <person name="Ohm R."/>
            <person name="Pangilinan J."/>
            <person name="Pereira M."/>
            <person name="Perotto S."/>
            <person name="Peter M."/>
            <person name="Riley R."/>
            <person name="Sitrit Y."/>
            <person name="Stielow B."/>
            <person name="Szollosi G."/>
            <person name="Zifcakova L."/>
            <person name="Stursova M."/>
            <person name="Spatafora J.W."/>
            <person name="Tedersoo L."/>
            <person name="Vaario L.-M."/>
            <person name="Yamada A."/>
            <person name="Yan M."/>
            <person name="Wang P."/>
            <person name="Xu J."/>
            <person name="Bruns T."/>
            <person name="Baldrian P."/>
            <person name="Vilgalys R."/>
            <person name="Henrissat B."/>
            <person name="Grigoriev I.V."/>
            <person name="Hibbett D."/>
            <person name="Nagy L.G."/>
            <person name="Martin F.M."/>
        </authorList>
    </citation>
    <scope>NUCLEOTIDE SEQUENCE</scope>
    <source>
        <strain evidence="2">UH-Tt-Lm1</strain>
    </source>
</reference>
<gene>
    <name evidence="2" type="ORF">BJ322DRAFT_1020693</name>
</gene>
<comment type="caution">
    <text evidence="2">The sequence shown here is derived from an EMBL/GenBank/DDBJ whole genome shotgun (WGS) entry which is preliminary data.</text>
</comment>
<accession>A0A9P6HFW3</accession>
<dbReference type="AlphaFoldDB" id="A0A9P6HFW3"/>
<dbReference type="Proteomes" id="UP000736335">
    <property type="component" value="Unassembled WGS sequence"/>
</dbReference>
<organism evidence="2 3">
    <name type="scientific">Thelephora terrestris</name>
    <dbReference type="NCBI Taxonomy" id="56493"/>
    <lineage>
        <taxon>Eukaryota</taxon>
        <taxon>Fungi</taxon>
        <taxon>Dikarya</taxon>
        <taxon>Basidiomycota</taxon>
        <taxon>Agaricomycotina</taxon>
        <taxon>Agaricomycetes</taxon>
        <taxon>Thelephorales</taxon>
        <taxon>Thelephoraceae</taxon>
        <taxon>Thelephora</taxon>
    </lineage>
</organism>
<reference evidence="2" key="1">
    <citation type="journal article" date="2020" name="Nat. Commun.">
        <title>Large-scale genome sequencing of mycorrhizal fungi provides insights into the early evolution of symbiotic traits.</title>
        <authorList>
            <person name="Miyauchi S."/>
            <person name="Kiss E."/>
            <person name="Kuo A."/>
            <person name="Drula E."/>
            <person name="Kohler A."/>
            <person name="Sanchez-Garcia M."/>
            <person name="Morin E."/>
            <person name="Andreopoulos B."/>
            <person name="Barry K.W."/>
            <person name="Bonito G."/>
            <person name="Buee M."/>
            <person name="Carver A."/>
            <person name="Chen C."/>
            <person name="Cichocki N."/>
            <person name="Clum A."/>
            <person name="Culley D."/>
            <person name="Crous P.W."/>
            <person name="Fauchery L."/>
            <person name="Girlanda M."/>
            <person name="Hayes R.D."/>
            <person name="Keri Z."/>
            <person name="LaButti K."/>
            <person name="Lipzen A."/>
            <person name="Lombard V."/>
            <person name="Magnuson J."/>
            <person name="Maillard F."/>
            <person name="Murat C."/>
            <person name="Nolan M."/>
            <person name="Ohm R.A."/>
            <person name="Pangilinan J."/>
            <person name="Pereira M.F."/>
            <person name="Perotto S."/>
            <person name="Peter M."/>
            <person name="Pfister S."/>
            <person name="Riley R."/>
            <person name="Sitrit Y."/>
            <person name="Stielow J.B."/>
            <person name="Szollosi G."/>
            <person name="Zifcakova L."/>
            <person name="Stursova M."/>
            <person name="Spatafora J.W."/>
            <person name="Tedersoo L."/>
            <person name="Vaario L.M."/>
            <person name="Yamada A."/>
            <person name="Yan M."/>
            <person name="Wang P."/>
            <person name="Xu J."/>
            <person name="Bruns T."/>
            <person name="Baldrian P."/>
            <person name="Vilgalys R."/>
            <person name="Dunand C."/>
            <person name="Henrissat B."/>
            <person name="Grigoriev I.V."/>
            <person name="Hibbett D."/>
            <person name="Nagy L.G."/>
            <person name="Martin F.M."/>
        </authorList>
    </citation>
    <scope>NUCLEOTIDE SEQUENCE</scope>
    <source>
        <strain evidence="2">UH-Tt-Lm1</strain>
    </source>
</reference>
<evidence type="ECO:0000313" key="2">
    <source>
        <dbReference type="EMBL" id="KAF9785093.1"/>
    </source>
</evidence>
<evidence type="ECO:0000313" key="3">
    <source>
        <dbReference type="Proteomes" id="UP000736335"/>
    </source>
</evidence>
<name>A0A9P6HFW3_9AGAM</name>
<proteinExistence type="predicted"/>
<dbReference type="EMBL" id="WIUZ02000007">
    <property type="protein sequence ID" value="KAF9785093.1"/>
    <property type="molecule type" value="Genomic_DNA"/>
</dbReference>
<sequence length="171" mass="18972">MSICGNSKRNTEELIGSRVSESPEAVPKKKGGNPPQEESGCSCDVGDNTCESLLFCDEDEFERANAHIEQAKSHTVDHTHDLGLAMYAQAWIWYRQGRLPDAKSETLRALGIFEKLGLVQDEGKCREILQEIEQAMESQPTSDTGGSPLPPVTFLPLFHRTTMDTDRHSLP</sequence>
<feature type="region of interest" description="Disordered" evidence="1">
    <location>
        <begin position="1"/>
        <end position="42"/>
    </location>
</feature>
<protein>
    <submittedName>
        <fullName evidence="2">Uncharacterized protein</fullName>
    </submittedName>
</protein>